<keyword evidence="6 10" id="KW-1133">Transmembrane helix</keyword>
<dbReference type="Pfam" id="PF00083">
    <property type="entry name" value="Sugar_tr"/>
    <property type="match status" value="1"/>
</dbReference>
<feature type="transmembrane region" description="Helical" evidence="10">
    <location>
        <begin position="209"/>
        <end position="230"/>
    </location>
</feature>
<dbReference type="PROSITE" id="PS50850">
    <property type="entry name" value="MFS"/>
    <property type="match status" value="1"/>
</dbReference>
<keyword evidence="3 8" id="KW-0813">Transport</keyword>
<gene>
    <name evidence="12" type="ORF">LADA_0F12244G</name>
</gene>
<evidence type="ECO:0000313" key="13">
    <source>
        <dbReference type="Proteomes" id="UP000190274"/>
    </source>
</evidence>
<keyword evidence="13" id="KW-1185">Reference proteome</keyword>
<evidence type="ECO:0000256" key="2">
    <source>
        <dbReference type="ARBA" id="ARBA00010992"/>
    </source>
</evidence>
<evidence type="ECO:0000256" key="4">
    <source>
        <dbReference type="ARBA" id="ARBA00022597"/>
    </source>
</evidence>
<dbReference type="GO" id="GO:0055056">
    <property type="term" value="F:D-glucose transmembrane transporter activity"/>
    <property type="evidence" value="ECO:0007669"/>
    <property type="project" value="EnsemblFungi"/>
</dbReference>
<feature type="region of interest" description="Disordered" evidence="9">
    <location>
        <begin position="1"/>
        <end position="44"/>
    </location>
</feature>
<evidence type="ECO:0000256" key="7">
    <source>
        <dbReference type="ARBA" id="ARBA00023136"/>
    </source>
</evidence>
<evidence type="ECO:0000256" key="1">
    <source>
        <dbReference type="ARBA" id="ARBA00004141"/>
    </source>
</evidence>
<feature type="transmembrane region" description="Helical" evidence="10">
    <location>
        <begin position="242"/>
        <end position="261"/>
    </location>
</feature>
<dbReference type="GO" id="GO:0005351">
    <property type="term" value="F:carbohydrate:proton symporter activity"/>
    <property type="evidence" value="ECO:0007669"/>
    <property type="project" value="TreeGrafter"/>
</dbReference>
<feature type="transmembrane region" description="Helical" evidence="10">
    <location>
        <begin position="175"/>
        <end position="197"/>
    </location>
</feature>
<protein>
    <submittedName>
        <fullName evidence="12">LADA_0F12244g1_1</fullName>
    </submittedName>
</protein>
<organism evidence="12 13">
    <name type="scientific">Lachancea dasiensis</name>
    <dbReference type="NCBI Taxonomy" id="1072105"/>
    <lineage>
        <taxon>Eukaryota</taxon>
        <taxon>Fungi</taxon>
        <taxon>Dikarya</taxon>
        <taxon>Ascomycota</taxon>
        <taxon>Saccharomycotina</taxon>
        <taxon>Saccharomycetes</taxon>
        <taxon>Saccharomycetales</taxon>
        <taxon>Saccharomycetaceae</taxon>
        <taxon>Lachancea</taxon>
    </lineage>
</organism>
<evidence type="ECO:0000256" key="5">
    <source>
        <dbReference type="ARBA" id="ARBA00022692"/>
    </source>
</evidence>
<name>A0A1G4JMM2_9SACH</name>
<evidence type="ECO:0000256" key="9">
    <source>
        <dbReference type="SAM" id="MobiDB-lite"/>
    </source>
</evidence>
<evidence type="ECO:0000313" key="12">
    <source>
        <dbReference type="EMBL" id="SCU91814.1"/>
    </source>
</evidence>
<feature type="transmembrane region" description="Helical" evidence="10">
    <location>
        <begin position="394"/>
        <end position="415"/>
    </location>
</feature>
<dbReference type="Gene3D" id="1.20.1250.20">
    <property type="entry name" value="MFS general substrate transporter like domains"/>
    <property type="match status" value="1"/>
</dbReference>
<reference evidence="12 13" key="1">
    <citation type="submission" date="2016-03" db="EMBL/GenBank/DDBJ databases">
        <authorList>
            <person name="Devillers H."/>
        </authorList>
    </citation>
    <scope>NUCLEOTIDE SEQUENCE [LARGE SCALE GENOMIC DNA]</scope>
    <source>
        <strain evidence="12">CBS 10888</strain>
    </source>
</reference>
<dbReference type="InterPro" id="IPR003663">
    <property type="entry name" value="Sugar/inositol_transpt"/>
</dbReference>
<dbReference type="AlphaFoldDB" id="A0A1G4JMM2"/>
<dbReference type="InterPro" id="IPR005829">
    <property type="entry name" value="Sugar_transporter_CS"/>
</dbReference>
<dbReference type="SUPFAM" id="SSF103473">
    <property type="entry name" value="MFS general substrate transporter"/>
    <property type="match status" value="1"/>
</dbReference>
<sequence>MSSASPEVGPSQDIFTSKSVSEDQNSQSSRVMNAPEPKANRVDSHDEIDELKKEAEEQLASKGRGDFLFVSICCVMVAFGGFVFGWDTGTISGFVQQTDFKNRFGQINSSGERYLSNVRTGLMVSIFNIGCAIGGIVLGKVGEVYGRRLGLTIVVIIYAVGIVIQIASIDKWYQYFIGRIISGLGVGAITILSPMLISEVAPKHLRGTLVSCYQFMVTGGIFLGYCTNFGTKNYNNSVQWRVPLGLCFAWALFMIAGMSFVPESPRYLVEAGKLEEARRSLARANKAQLEDAVVTLELESIEANVEAEKMAGKAGWKELIVGKPQMLKRTLNGIVVMSLQQLTGDNYFFYYGTTIFKAVGLTDSFETSIVLGVVNFFSTSLSLYTVDRFGRRNCLIYGAMGMVACYVVYASVGVTRLYPEGADHPDVSSKGAGNVLIVFACFYIFCFATTWAPIAYVLISETYPLRVKGKAMSIASASNWMWGFLISFFTPFITSAINFYYGYVFMGCMIFAIFYVFFMVPETKGLTLEEVNEMYQEGVLPWRSTAWVPASRRGADYHAEDLQNDDQNLPFYKRYF</sequence>
<dbReference type="PANTHER" id="PTHR48022:SF75">
    <property type="entry name" value="GALACTOSE TRANSPORTER-RELATED"/>
    <property type="match status" value="1"/>
</dbReference>
<keyword evidence="5 10" id="KW-0812">Transmembrane</keyword>
<keyword evidence="7 10" id="KW-0472">Membrane</keyword>
<dbReference type="NCBIfam" id="TIGR00879">
    <property type="entry name" value="SP"/>
    <property type="match status" value="1"/>
</dbReference>
<feature type="transmembrane region" description="Helical" evidence="10">
    <location>
        <begin position="67"/>
        <end position="86"/>
    </location>
</feature>
<evidence type="ECO:0000259" key="11">
    <source>
        <dbReference type="PROSITE" id="PS50850"/>
    </source>
</evidence>
<dbReference type="GO" id="GO:0015578">
    <property type="term" value="F:mannose transmembrane transporter activity"/>
    <property type="evidence" value="ECO:0007669"/>
    <property type="project" value="EnsemblFungi"/>
</dbReference>
<feature type="transmembrane region" description="Helical" evidence="10">
    <location>
        <begin position="435"/>
        <end position="459"/>
    </location>
</feature>
<evidence type="ECO:0000256" key="6">
    <source>
        <dbReference type="ARBA" id="ARBA00022989"/>
    </source>
</evidence>
<proteinExistence type="inferred from homology"/>
<dbReference type="PRINTS" id="PR00171">
    <property type="entry name" value="SUGRTRNSPORT"/>
</dbReference>
<feature type="transmembrane region" description="Helical" evidence="10">
    <location>
        <begin position="122"/>
        <end position="142"/>
    </location>
</feature>
<comment type="similarity">
    <text evidence="2 8">Belongs to the major facilitator superfamily. Sugar transporter (TC 2.A.1.1) family.</text>
</comment>
<feature type="transmembrane region" description="Helical" evidence="10">
    <location>
        <begin position="471"/>
        <end position="493"/>
    </location>
</feature>
<feature type="compositionally biased region" description="Polar residues" evidence="9">
    <location>
        <begin position="13"/>
        <end position="31"/>
    </location>
</feature>
<dbReference type="InterPro" id="IPR020846">
    <property type="entry name" value="MFS_dom"/>
</dbReference>
<dbReference type="Proteomes" id="UP000190274">
    <property type="component" value="Chromosome F"/>
</dbReference>
<dbReference type="PROSITE" id="PS00217">
    <property type="entry name" value="SUGAR_TRANSPORT_2"/>
    <property type="match status" value="1"/>
</dbReference>
<keyword evidence="4" id="KW-0762">Sugar transport</keyword>
<dbReference type="GO" id="GO:0005353">
    <property type="term" value="F:fructose transmembrane transporter activity"/>
    <property type="evidence" value="ECO:0007669"/>
    <property type="project" value="EnsemblFungi"/>
</dbReference>
<feature type="transmembrane region" description="Helical" evidence="10">
    <location>
        <begin position="149"/>
        <end position="169"/>
    </location>
</feature>
<evidence type="ECO:0000256" key="8">
    <source>
        <dbReference type="RuleBase" id="RU003346"/>
    </source>
</evidence>
<accession>A0A1G4JMM2</accession>
<dbReference type="PANTHER" id="PTHR48022">
    <property type="entry name" value="PLASTIDIC GLUCOSE TRANSPORTER 4"/>
    <property type="match status" value="1"/>
</dbReference>
<dbReference type="GO" id="GO:0005886">
    <property type="term" value="C:plasma membrane"/>
    <property type="evidence" value="ECO:0007669"/>
    <property type="project" value="TreeGrafter"/>
</dbReference>
<feature type="domain" description="Major facilitator superfamily (MFS) profile" evidence="11">
    <location>
        <begin position="73"/>
        <end position="524"/>
    </location>
</feature>
<dbReference type="EMBL" id="LT598458">
    <property type="protein sequence ID" value="SCU91814.1"/>
    <property type="molecule type" value="Genomic_DNA"/>
</dbReference>
<dbReference type="InterPro" id="IPR050360">
    <property type="entry name" value="MFS_Sugar_Transporters"/>
</dbReference>
<dbReference type="OrthoDB" id="5141738at2759"/>
<dbReference type="PROSITE" id="PS00216">
    <property type="entry name" value="SUGAR_TRANSPORT_1"/>
    <property type="match status" value="1"/>
</dbReference>
<dbReference type="GO" id="GO:1904659">
    <property type="term" value="P:D-glucose transmembrane transport"/>
    <property type="evidence" value="ECO:0007669"/>
    <property type="project" value="EnsemblFungi"/>
</dbReference>
<feature type="transmembrane region" description="Helical" evidence="10">
    <location>
        <begin position="499"/>
        <end position="518"/>
    </location>
</feature>
<evidence type="ECO:0000256" key="3">
    <source>
        <dbReference type="ARBA" id="ARBA00022448"/>
    </source>
</evidence>
<dbReference type="InterPro" id="IPR036259">
    <property type="entry name" value="MFS_trans_sf"/>
</dbReference>
<dbReference type="FunFam" id="1.20.1250.20:FF:000044">
    <property type="entry name" value="Hexose transporter Hxt3p"/>
    <property type="match status" value="1"/>
</dbReference>
<dbReference type="CDD" id="cd17356">
    <property type="entry name" value="MFS_HXT"/>
    <property type="match status" value="1"/>
</dbReference>
<dbReference type="InterPro" id="IPR005828">
    <property type="entry name" value="MFS_sugar_transport-like"/>
</dbReference>
<comment type="subcellular location">
    <subcellularLocation>
        <location evidence="1">Membrane</location>
        <topology evidence="1">Multi-pass membrane protein</topology>
    </subcellularLocation>
</comment>
<evidence type="ECO:0000256" key="10">
    <source>
        <dbReference type="SAM" id="Phobius"/>
    </source>
</evidence>